<sequence length="512" mass="57077">MHIAGMNHRLILVTVFHAIFSTFGDIETCVLNFMNVPLRHFFNESLHYHYDVSATEAEFNLIFSAIASTMFIGILVGGFTMGYMMDYYGRKATGVYIRSCLGIISALCMILARMFLSIEFFVVGHFLAGVIASYKIVLFIYIAECAPDDRRGIAAMTIGSGAAVVMLLIQPLCLPSIFGNDSSWWGLPAFCLGLAVIHLLVGSVFPKSPKYLYITENKKQEAMFSISFYHGDSTDIELIEEEYDRERAIMSQGHISLKQVWDNPTLRWSLLICLVCGFVPACSAINVKSQYQIAMYIRFGMTQAQATLALMILSFATFPLCIVAPLAIEKMGRRPLFLSVSALCVFELVFLMLAHAFIDFHFNLPTITSIIGVLGTLGGQVALMMGLLNLTPIMISELCPHVARAPVGQVVQVIPIIVCFISVLTYPVTVARFGALYFLPLIIISSILFYLLYQNLPETAGLPVDRIVRRLTITTRSRQASVSALMHGIEHHHHHQHYGTLINDDDNELQRD</sequence>
<proteinExistence type="predicted"/>
<dbReference type="Proteomes" id="UP000887580">
    <property type="component" value="Unplaced"/>
</dbReference>
<dbReference type="WBParaSite" id="PS1159_v2.g4124.t1">
    <property type="protein sequence ID" value="PS1159_v2.g4124.t1"/>
    <property type="gene ID" value="PS1159_v2.g4124"/>
</dbReference>
<organism evidence="1 2">
    <name type="scientific">Panagrolaimus sp. PS1159</name>
    <dbReference type="NCBI Taxonomy" id="55785"/>
    <lineage>
        <taxon>Eukaryota</taxon>
        <taxon>Metazoa</taxon>
        <taxon>Ecdysozoa</taxon>
        <taxon>Nematoda</taxon>
        <taxon>Chromadorea</taxon>
        <taxon>Rhabditida</taxon>
        <taxon>Tylenchina</taxon>
        <taxon>Panagrolaimomorpha</taxon>
        <taxon>Panagrolaimoidea</taxon>
        <taxon>Panagrolaimidae</taxon>
        <taxon>Panagrolaimus</taxon>
    </lineage>
</organism>
<evidence type="ECO:0000313" key="1">
    <source>
        <dbReference type="Proteomes" id="UP000887580"/>
    </source>
</evidence>
<name>A0AC35GDX6_9BILA</name>
<reference evidence="2" key="1">
    <citation type="submission" date="2022-11" db="UniProtKB">
        <authorList>
            <consortium name="WormBaseParasite"/>
        </authorList>
    </citation>
    <scope>IDENTIFICATION</scope>
</reference>
<evidence type="ECO:0000313" key="2">
    <source>
        <dbReference type="WBParaSite" id="PS1159_v2.g4124.t1"/>
    </source>
</evidence>
<accession>A0AC35GDX6</accession>
<protein>
    <submittedName>
        <fullName evidence="2">Major facilitator superfamily (MFS) profile domain-containing protein</fullName>
    </submittedName>
</protein>